<feature type="compositionally biased region" description="Low complexity" evidence="1">
    <location>
        <begin position="204"/>
        <end position="218"/>
    </location>
</feature>
<evidence type="ECO:0000313" key="3">
    <source>
        <dbReference type="EMBL" id="OIW21969.1"/>
    </source>
</evidence>
<dbReference type="AlphaFoldDB" id="A0A394DH87"/>
<keyword evidence="4" id="KW-1185">Reference proteome</keyword>
<dbReference type="CDD" id="cd10568">
    <property type="entry name" value="SWIB_like"/>
    <property type="match status" value="1"/>
</dbReference>
<dbReference type="Pfam" id="PF02201">
    <property type="entry name" value="SWIB"/>
    <property type="match status" value="1"/>
</dbReference>
<sequence>MDNYARNFFFGSSSSTATQPQQPNTMNMNQRNHPPYLHPQPNPQTPSGASHFLSHLPNPQTPSGASHFPSHFQLLLAQTQYAHALAQAQIQARLQPQSQAHARLQPRSQAHARLQPRSQAHARLQPRSQAHARLQPRSQAHARLQPRSQAHARLQPRSQAHARLQPRSQAHARLQPRSQAHARLQPRSQAHARLQPRSQAHVTLQPQPSNPLLQSQPHPFVANLHNNINTNVANVANTMAASGNANRVNLRPIRPKKKELSQKQMLKKVATLLPESPLYTQLLDFENQVDAELDRYKFELQEAFKRPSYVQKTLRVYVFNTFSNQNIHANRNGEEASWSLKIVGRILEDNKDIFEAGTSSQASKSPSCPKFSSFFKKITIYLDENLYSDDHVIIWDNARSPIEQDGLEVKRKGDKEFTARIKMELKNVPEKFMLSPQLSKLLGYQLETRPRIIAALWLYINSRKLEISNDPFSFICDPSLQMVFGANKMEFQEAIKKLPQHLSLPQPISLEHEIKLSGNPTSETECYDIQVFAHPPLDNDISSILAGRESQKQIEFYDDIISSYIKKVHEHQRRRAFFHSFSNSPEDFINASIASQSKDMKLVAGDASDSAENKQRSKFFNQPW</sequence>
<evidence type="ECO:0000313" key="4">
    <source>
        <dbReference type="Proteomes" id="UP000188354"/>
    </source>
</evidence>
<dbReference type="InterPro" id="IPR036885">
    <property type="entry name" value="SWIB_MDM2_dom_sf"/>
</dbReference>
<feature type="compositionally biased region" description="Low complexity" evidence="1">
    <location>
        <begin position="12"/>
        <end position="32"/>
    </location>
</feature>
<gene>
    <name evidence="3" type="ORF">TanjilG_18289</name>
</gene>
<dbReference type="STRING" id="3871.A0A394DH87"/>
<organism evidence="3 4">
    <name type="scientific">Lupinus angustifolius</name>
    <name type="common">Narrow-leaved blue lupine</name>
    <dbReference type="NCBI Taxonomy" id="3871"/>
    <lineage>
        <taxon>Eukaryota</taxon>
        <taxon>Viridiplantae</taxon>
        <taxon>Streptophyta</taxon>
        <taxon>Embryophyta</taxon>
        <taxon>Tracheophyta</taxon>
        <taxon>Spermatophyta</taxon>
        <taxon>Magnoliopsida</taxon>
        <taxon>eudicotyledons</taxon>
        <taxon>Gunneridae</taxon>
        <taxon>Pentapetalae</taxon>
        <taxon>rosids</taxon>
        <taxon>fabids</taxon>
        <taxon>Fabales</taxon>
        <taxon>Fabaceae</taxon>
        <taxon>Papilionoideae</taxon>
        <taxon>50 kb inversion clade</taxon>
        <taxon>genistoids sensu lato</taxon>
        <taxon>core genistoids</taxon>
        <taxon>Genisteae</taxon>
        <taxon>Lupinus</taxon>
    </lineage>
</organism>
<proteinExistence type="predicted"/>
<evidence type="ECO:0000259" key="2">
    <source>
        <dbReference type="PROSITE" id="PS51925"/>
    </source>
</evidence>
<dbReference type="Gene3D" id="1.10.245.10">
    <property type="entry name" value="SWIB/MDM2 domain"/>
    <property type="match status" value="1"/>
</dbReference>
<accession>A0A394DH87</accession>
<feature type="domain" description="DM2" evidence="2">
    <location>
        <begin position="427"/>
        <end position="504"/>
    </location>
</feature>
<feature type="region of interest" description="Disordered" evidence="1">
    <location>
        <begin position="604"/>
        <end position="624"/>
    </location>
</feature>
<feature type="region of interest" description="Disordered" evidence="1">
    <location>
        <begin position="96"/>
        <end position="218"/>
    </location>
</feature>
<dbReference type="Proteomes" id="UP000188354">
    <property type="component" value="Unassembled WGS sequence"/>
</dbReference>
<reference evidence="3 4" key="1">
    <citation type="journal article" date="2017" name="Plant Biotechnol. J.">
        <title>A comprehensive draft genome sequence for lupin (Lupinus angustifolius), an emerging health food: insights into plant-microbe interactions and legume evolution.</title>
        <authorList>
            <person name="Hane J.K."/>
            <person name="Ming Y."/>
            <person name="Kamphuis L.G."/>
            <person name="Nelson M.N."/>
            <person name="Garg G."/>
            <person name="Atkins C.A."/>
            <person name="Bayer P.E."/>
            <person name="Bravo A."/>
            <person name="Bringans S."/>
            <person name="Cannon S."/>
            <person name="Edwards D."/>
            <person name="Foley R."/>
            <person name="Gao L.L."/>
            <person name="Harrison M.J."/>
            <person name="Huang W."/>
            <person name="Hurgobin B."/>
            <person name="Li S."/>
            <person name="Liu C.W."/>
            <person name="McGrath A."/>
            <person name="Morahan G."/>
            <person name="Murray J."/>
            <person name="Weller J."/>
            <person name="Jian J."/>
            <person name="Singh K.B."/>
        </authorList>
    </citation>
    <scope>NUCLEOTIDE SEQUENCE [LARGE SCALE GENOMIC DNA]</scope>
    <source>
        <strain evidence="4">cv. Tanjil</strain>
        <tissue evidence="3">Whole plant</tissue>
    </source>
</reference>
<dbReference type="SUPFAM" id="SSF47592">
    <property type="entry name" value="SWIB/MDM2 domain"/>
    <property type="match status" value="1"/>
</dbReference>
<comment type="caution">
    <text evidence="3">The sequence shown here is derived from an EMBL/GenBank/DDBJ whole genome shotgun (WGS) entry which is preliminary data.</text>
</comment>
<feature type="region of interest" description="Disordered" evidence="1">
    <location>
        <begin position="9"/>
        <end position="67"/>
    </location>
</feature>
<dbReference type="PROSITE" id="PS51925">
    <property type="entry name" value="SWIB_MDM2"/>
    <property type="match status" value="1"/>
</dbReference>
<dbReference type="InterPro" id="IPR019835">
    <property type="entry name" value="SWIB_domain"/>
</dbReference>
<name>A0A394DH87_LUPAN</name>
<evidence type="ECO:0000256" key="1">
    <source>
        <dbReference type="SAM" id="MobiDB-lite"/>
    </source>
</evidence>
<protein>
    <recommendedName>
        <fullName evidence="2">DM2 domain-containing protein</fullName>
    </recommendedName>
</protein>
<dbReference type="Gramene" id="OIW21969">
    <property type="protein sequence ID" value="OIW21969"/>
    <property type="gene ID" value="TanjilG_18289"/>
</dbReference>
<dbReference type="InterPro" id="IPR003121">
    <property type="entry name" value="SWIB_MDM2_domain"/>
</dbReference>
<dbReference type="PANTHER" id="PTHR13844">
    <property type="entry name" value="SWI/SNF-RELATED MATRIX-ASSOCIATED ACTIN-DEPENDENT REGULATOR OF CHROMATIN SUBFAMILY D"/>
    <property type="match status" value="1"/>
</dbReference>
<dbReference type="EMBL" id="MLAU01042255">
    <property type="protein sequence ID" value="OIW21969.1"/>
    <property type="molecule type" value="Genomic_DNA"/>
</dbReference>
<dbReference type="SMART" id="SM00151">
    <property type="entry name" value="SWIB"/>
    <property type="match status" value="1"/>
</dbReference>